<accession>A0AA41ES66</accession>
<name>A0AA41ES66_LEVBR</name>
<reference evidence="2" key="1">
    <citation type="submission" date="2020-12" db="EMBL/GenBank/DDBJ databases">
        <authorList>
            <person name="Mcmullen J.G."/>
        </authorList>
    </citation>
    <scope>NUCLEOTIDE SEQUENCE</scope>
    <source>
        <strain evidence="2">Dm-2019-70</strain>
    </source>
</reference>
<reference evidence="2" key="2">
    <citation type="submission" date="2022-09" db="EMBL/GenBank/DDBJ databases">
        <title>Genome-inferred correspondence between phylogeny and metabolic traits in the wild Drosophila gut microbiome.</title>
        <authorList>
            <person name="Bueno E."/>
            <person name="Blow F."/>
            <person name="Douglas A.E."/>
        </authorList>
    </citation>
    <scope>NUCLEOTIDE SEQUENCE</scope>
    <source>
        <strain evidence="2">Dm-2019-70</strain>
    </source>
</reference>
<evidence type="ECO:0000313" key="2">
    <source>
        <dbReference type="EMBL" id="MBS1011898.1"/>
    </source>
</evidence>
<evidence type="ECO:0000313" key="3">
    <source>
        <dbReference type="Proteomes" id="UP000676478"/>
    </source>
</evidence>
<dbReference type="EMBL" id="JAERKF010000048">
    <property type="protein sequence ID" value="MBS1011898.1"/>
    <property type="molecule type" value="Genomic_DNA"/>
</dbReference>
<feature type="domain" description="Integrase catalytic" evidence="1">
    <location>
        <begin position="4"/>
        <end position="28"/>
    </location>
</feature>
<dbReference type="AlphaFoldDB" id="A0AA41ES66"/>
<protein>
    <submittedName>
        <fullName evidence="2">IS3 family transposase</fullName>
    </submittedName>
</protein>
<dbReference type="GO" id="GO:0015074">
    <property type="term" value="P:DNA integration"/>
    <property type="evidence" value="ECO:0007669"/>
    <property type="project" value="InterPro"/>
</dbReference>
<sequence>MNSHSFKNVHEAIAGIDRYIRWYNQERISLVA</sequence>
<evidence type="ECO:0000259" key="1">
    <source>
        <dbReference type="Pfam" id="PF13333"/>
    </source>
</evidence>
<dbReference type="Proteomes" id="UP000676478">
    <property type="component" value="Unassembled WGS sequence"/>
</dbReference>
<organism evidence="2 3">
    <name type="scientific">Levilactobacillus brevis</name>
    <name type="common">Lactobacillus brevis</name>
    <dbReference type="NCBI Taxonomy" id="1580"/>
    <lineage>
        <taxon>Bacteria</taxon>
        <taxon>Bacillati</taxon>
        <taxon>Bacillota</taxon>
        <taxon>Bacilli</taxon>
        <taxon>Lactobacillales</taxon>
        <taxon>Lactobacillaceae</taxon>
        <taxon>Levilactobacillus</taxon>
    </lineage>
</organism>
<proteinExistence type="predicted"/>
<dbReference type="Pfam" id="PF13333">
    <property type="entry name" value="rve_2"/>
    <property type="match status" value="1"/>
</dbReference>
<gene>
    <name evidence="2" type="ORF">JK167_14000</name>
</gene>
<dbReference type="InterPro" id="IPR001584">
    <property type="entry name" value="Integrase_cat-core"/>
</dbReference>
<comment type="caution">
    <text evidence="2">The sequence shown here is derived from an EMBL/GenBank/DDBJ whole genome shotgun (WGS) entry which is preliminary data.</text>
</comment>